<proteinExistence type="predicted"/>
<name>A0AA35SSE2_GEOBA</name>
<dbReference type="InterPro" id="IPR036866">
    <property type="entry name" value="RibonucZ/Hydroxyglut_hydro"/>
</dbReference>
<dbReference type="AlphaFoldDB" id="A0AA35SSE2"/>
<dbReference type="InterPro" id="IPR011990">
    <property type="entry name" value="TPR-like_helical_dom_sf"/>
</dbReference>
<dbReference type="InterPro" id="IPR019734">
    <property type="entry name" value="TPR_rpt"/>
</dbReference>
<gene>
    <name evidence="2" type="ORF">GBAR_LOCUS19239</name>
</gene>
<dbReference type="SUPFAM" id="SSF81901">
    <property type="entry name" value="HCP-like"/>
    <property type="match status" value="1"/>
</dbReference>
<dbReference type="SUPFAM" id="SSF56281">
    <property type="entry name" value="Metallo-hydrolase/oxidoreductase"/>
    <property type="match status" value="1"/>
</dbReference>
<dbReference type="Gene3D" id="1.25.40.10">
    <property type="entry name" value="Tetratricopeptide repeat domain"/>
    <property type="match status" value="1"/>
</dbReference>
<accession>A0AA35SSE2</accession>
<keyword evidence="1" id="KW-0802">TPR repeat</keyword>
<dbReference type="PROSITE" id="PS50005">
    <property type="entry name" value="TPR"/>
    <property type="match status" value="1"/>
</dbReference>
<protein>
    <submittedName>
        <fullName evidence="2">Uncharacterized protein</fullName>
    </submittedName>
</protein>
<keyword evidence="3" id="KW-1185">Reference proteome</keyword>
<evidence type="ECO:0000256" key="1">
    <source>
        <dbReference type="PROSITE-ProRule" id="PRU00339"/>
    </source>
</evidence>
<feature type="repeat" description="TPR" evidence="1">
    <location>
        <begin position="344"/>
        <end position="377"/>
    </location>
</feature>
<comment type="caution">
    <text evidence="2">The sequence shown here is derived from an EMBL/GenBank/DDBJ whole genome shotgun (WGS) entry which is preliminary data.</text>
</comment>
<dbReference type="Proteomes" id="UP001174909">
    <property type="component" value="Unassembled WGS sequence"/>
</dbReference>
<organism evidence="2 3">
    <name type="scientific">Geodia barretti</name>
    <name type="common">Barrett's horny sponge</name>
    <dbReference type="NCBI Taxonomy" id="519541"/>
    <lineage>
        <taxon>Eukaryota</taxon>
        <taxon>Metazoa</taxon>
        <taxon>Porifera</taxon>
        <taxon>Demospongiae</taxon>
        <taxon>Heteroscleromorpha</taxon>
        <taxon>Tetractinellida</taxon>
        <taxon>Astrophorina</taxon>
        <taxon>Geodiidae</taxon>
        <taxon>Geodia</taxon>
    </lineage>
</organism>
<dbReference type="EMBL" id="CASHTH010002711">
    <property type="protein sequence ID" value="CAI8034096.1"/>
    <property type="molecule type" value="Genomic_DNA"/>
</dbReference>
<reference evidence="2" key="1">
    <citation type="submission" date="2023-03" db="EMBL/GenBank/DDBJ databases">
        <authorList>
            <person name="Steffen K."/>
            <person name="Cardenas P."/>
        </authorList>
    </citation>
    <scope>NUCLEOTIDE SEQUENCE</scope>
</reference>
<sequence length="386" mass="42994">MTKDFMVNRSPRQEAFLRSRGFTLGDPPFLPQQTFTHETELDLGNQPLHLVHLGKAETDDATAVRIPAEGCIVSGDTVMTGSFPIFGQPVMNEGLMANHDWINTIMELRAYEPKSVLPGHGPLARDAEIDLLLEIESYFLIEVRKRVEQGMSLNTLLTEMEANLPDWIRSIAEVWGTPRYAILRVYRGLIDDPEPGWQHLKPSAIPAADTEKLHQKTHELENFQAYRETAEEVAEGNDFGLAIAILKTATEKYPNLPDTWTEYANLLTQASRTVPSVLEKGDFFAEAKKAINVALELDPEHAPAHLLRGYNHIFSAYRNGDETKAGLESVYKALVIGIHGTQLARAYFCIGLAHRTNGDETLAREAFAKAIAADARYMPAQLANMA</sequence>
<evidence type="ECO:0000313" key="3">
    <source>
        <dbReference type="Proteomes" id="UP001174909"/>
    </source>
</evidence>
<evidence type="ECO:0000313" key="2">
    <source>
        <dbReference type="EMBL" id="CAI8034096.1"/>
    </source>
</evidence>
<dbReference type="Gene3D" id="3.60.15.10">
    <property type="entry name" value="Ribonuclease Z/Hydroxyacylglutathione hydrolase-like"/>
    <property type="match status" value="1"/>
</dbReference>